<sequence>MDNERQRGRKMDNGKRRDREMDNGRQRGREMDKGKRRGRDRDCNRECVCFEECSPIIFQMTCLSRTLEHSWATEVVVHLSGEHLPPESLT</sequence>
<reference evidence="3" key="1">
    <citation type="journal article" date="2011" name="Nat. Biotechnol.">
        <title>The genomic sequence of the Chinese hamster ovary (CHO)-K1 cell line.</title>
        <authorList>
            <person name="Xu X."/>
            <person name="Nagarajan H."/>
            <person name="Lewis N.E."/>
            <person name="Pan S."/>
            <person name="Cai Z."/>
            <person name="Liu X."/>
            <person name="Chen W."/>
            <person name="Xie M."/>
            <person name="Wang W."/>
            <person name="Hammond S."/>
            <person name="Andersen M.R."/>
            <person name="Neff N."/>
            <person name="Passarelli B."/>
            <person name="Koh W."/>
            <person name="Fan H.C."/>
            <person name="Wang J."/>
            <person name="Gui Y."/>
            <person name="Lee K.H."/>
            <person name="Betenbaugh M.J."/>
            <person name="Quake S.R."/>
            <person name="Famili I."/>
            <person name="Palsson B.O."/>
            <person name="Wang J."/>
        </authorList>
    </citation>
    <scope>NUCLEOTIDE SEQUENCE [LARGE SCALE GENOMIC DNA]</scope>
    <source>
        <strain evidence="3">CHO K1 cell line</strain>
    </source>
</reference>
<name>G3HKA0_CRIGR</name>
<dbReference type="AlphaFoldDB" id="G3HKA0"/>
<evidence type="ECO:0000256" key="1">
    <source>
        <dbReference type="SAM" id="MobiDB-lite"/>
    </source>
</evidence>
<proteinExistence type="predicted"/>
<evidence type="ECO:0000313" key="2">
    <source>
        <dbReference type="EMBL" id="EGV91892.1"/>
    </source>
</evidence>
<evidence type="ECO:0000313" key="3">
    <source>
        <dbReference type="Proteomes" id="UP000001075"/>
    </source>
</evidence>
<dbReference type="InParanoid" id="G3HKA0"/>
<protein>
    <submittedName>
        <fullName evidence="2">Uncharacterized protein</fullName>
    </submittedName>
</protein>
<dbReference type="EMBL" id="JH000455">
    <property type="protein sequence ID" value="EGV91892.1"/>
    <property type="molecule type" value="Genomic_DNA"/>
</dbReference>
<gene>
    <name evidence="2" type="ORF">I79_011118</name>
</gene>
<feature type="region of interest" description="Disordered" evidence="1">
    <location>
        <begin position="1"/>
        <end position="41"/>
    </location>
</feature>
<dbReference type="Proteomes" id="UP000001075">
    <property type="component" value="Unassembled WGS sequence"/>
</dbReference>
<organism evidence="2 3">
    <name type="scientific">Cricetulus griseus</name>
    <name type="common">Chinese hamster</name>
    <name type="synonym">Cricetulus barabensis griseus</name>
    <dbReference type="NCBI Taxonomy" id="10029"/>
    <lineage>
        <taxon>Eukaryota</taxon>
        <taxon>Metazoa</taxon>
        <taxon>Chordata</taxon>
        <taxon>Craniata</taxon>
        <taxon>Vertebrata</taxon>
        <taxon>Euteleostomi</taxon>
        <taxon>Mammalia</taxon>
        <taxon>Eutheria</taxon>
        <taxon>Euarchontoglires</taxon>
        <taxon>Glires</taxon>
        <taxon>Rodentia</taxon>
        <taxon>Myomorpha</taxon>
        <taxon>Muroidea</taxon>
        <taxon>Cricetidae</taxon>
        <taxon>Cricetinae</taxon>
        <taxon>Cricetulus</taxon>
    </lineage>
</organism>
<accession>G3HKA0</accession>